<dbReference type="OrthoDB" id="388245at2759"/>
<evidence type="ECO:0000313" key="4">
    <source>
        <dbReference type="Proteomes" id="UP000006319"/>
    </source>
</evidence>
<dbReference type="OMA" id="THCNDEQ"/>
<dbReference type="RefSeq" id="XP_004227760.1">
    <property type="nucleotide sequence ID" value="XM_004227712.1"/>
</dbReference>
<name>K6VJG5_PLACD</name>
<proteinExistence type="predicted"/>
<dbReference type="EMBL" id="DF157300">
    <property type="protein sequence ID" value="GAB69542.1"/>
    <property type="molecule type" value="Genomic_DNA"/>
</dbReference>
<keyword evidence="2" id="KW-1133">Transmembrane helix</keyword>
<reference evidence="3 4" key="1">
    <citation type="journal article" date="2012" name="Nat. Genet.">
        <title>Plasmodium cynomolgi genome sequences provide insight into Plasmodium vivax and the monkey malaria clade.</title>
        <authorList>
            <person name="Tachibana S."/>
            <person name="Sullivan S.A."/>
            <person name="Kawai S."/>
            <person name="Nakamura S."/>
            <person name="Kim H.R."/>
            <person name="Goto N."/>
            <person name="Arisue N."/>
            <person name="Palacpac N.M.Q."/>
            <person name="Honma H."/>
            <person name="Yagi M."/>
            <person name="Tougan T."/>
            <person name="Katakai Y."/>
            <person name="Kaneko O."/>
            <person name="Mita T."/>
            <person name="Kita K."/>
            <person name="Yasutomi Y."/>
            <person name="Sutton P.L."/>
            <person name="Shakhbatyan R."/>
            <person name="Horii T."/>
            <person name="Yasunaga T."/>
            <person name="Barnwell J.W."/>
            <person name="Escalante A.A."/>
            <person name="Carlton J.M."/>
            <person name="Tanabe K."/>
        </authorList>
    </citation>
    <scope>NUCLEOTIDE SEQUENCE [LARGE SCALE GENOMIC DNA]</scope>
    <source>
        <strain evidence="3 4">B</strain>
    </source>
</reference>
<dbReference type="Proteomes" id="UP000006319">
    <property type="component" value="Unassembled WGS sequence"/>
</dbReference>
<feature type="compositionally biased region" description="Polar residues" evidence="1">
    <location>
        <begin position="217"/>
        <end position="229"/>
    </location>
</feature>
<gene>
    <name evidence="3" type="ORF">PCYB_002910</name>
</gene>
<dbReference type="KEGG" id="pcy:PCYB_002910"/>
<dbReference type="VEuPathDB" id="PlasmoDB:PCYB_002910"/>
<evidence type="ECO:0000256" key="2">
    <source>
        <dbReference type="SAM" id="Phobius"/>
    </source>
</evidence>
<protein>
    <recommendedName>
        <fullName evidence="5">CYIR protein</fullName>
    </recommendedName>
</protein>
<evidence type="ECO:0000313" key="3">
    <source>
        <dbReference type="EMBL" id="GAB69542.1"/>
    </source>
</evidence>
<evidence type="ECO:0000256" key="1">
    <source>
        <dbReference type="SAM" id="MobiDB-lite"/>
    </source>
</evidence>
<keyword evidence="2" id="KW-0472">Membrane</keyword>
<dbReference type="Pfam" id="PF05795">
    <property type="entry name" value="Plasmodium_Vir"/>
    <property type="match status" value="1"/>
</dbReference>
<organism evidence="3 4">
    <name type="scientific">Plasmodium cynomolgi (strain B)</name>
    <dbReference type="NCBI Taxonomy" id="1120755"/>
    <lineage>
        <taxon>Eukaryota</taxon>
        <taxon>Sar</taxon>
        <taxon>Alveolata</taxon>
        <taxon>Apicomplexa</taxon>
        <taxon>Aconoidasida</taxon>
        <taxon>Haemosporida</taxon>
        <taxon>Plasmodiidae</taxon>
        <taxon>Plasmodium</taxon>
        <taxon>Plasmodium (Plasmodium)</taxon>
    </lineage>
</organism>
<dbReference type="PhylomeDB" id="K6VJG5"/>
<dbReference type="GeneID" id="14696084"/>
<dbReference type="InterPro" id="IPR008780">
    <property type="entry name" value="Plasmodium_Vir"/>
</dbReference>
<keyword evidence="2" id="KW-0812">Transmembrane</keyword>
<feature type="region of interest" description="Disordered" evidence="1">
    <location>
        <begin position="217"/>
        <end position="301"/>
    </location>
</feature>
<sequence>MYEDFFTSPGKPAEFDNYCNVFDKGDKKNAEAKKLCSKLEKSKSTETYNYCRYLPYWLYDEIGGIEKDHKKKISSITFAESLINVGNTVRWKIKQNYCYNTIPYEKDINLDEMKNRKVSYIYFKNYDKIKSYISSKTKDKCKEYSVYLNNINSFYNLYKKECTNGFFGVYGPDYADCSSKYDPKTLITALEQCKGKGSSSGRSGGESSIFGWIFGGTTTRTSQDRNSAGVQPPTRDEGATNSAASGYRRDQVQATEGPGTNKGLVDTVTPQSRANLSDPKRDVPVSQLHNSKTGEHMPDGSNNIQSVASATLHTTSEAITYISNFLEKMYDALKSEYFRHSIVCASTIGVVVFLFFFSQ</sequence>
<accession>K6VJG5</accession>
<keyword evidence="4" id="KW-1185">Reference proteome</keyword>
<evidence type="ECO:0008006" key="5">
    <source>
        <dbReference type="Google" id="ProtNLM"/>
    </source>
</evidence>
<feature type="transmembrane region" description="Helical" evidence="2">
    <location>
        <begin position="337"/>
        <end position="357"/>
    </location>
</feature>
<dbReference type="AlphaFoldDB" id="K6VJG5"/>